<comment type="caution">
    <text evidence="2">The sequence shown here is derived from an EMBL/GenBank/DDBJ whole genome shotgun (WGS) entry which is preliminary data.</text>
</comment>
<keyword evidence="1" id="KW-1133">Transmembrane helix</keyword>
<name>A0A520MXI5_9GAMM</name>
<feature type="transmembrane region" description="Helical" evidence="1">
    <location>
        <begin position="49"/>
        <end position="70"/>
    </location>
</feature>
<reference evidence="2 3" key="1">
    <citation type="submission" date="2019-02" db="EMBL/GenBank/DDBJ databases">
        <title>Prokaryotic population dynamics and viral predation in marine succession experiment using metagenomics: the confinement effect.</title>
        <authorList>
            <person name="Haro-Moreno J.M."/>
            <person name="Rodriguez-Valera F."/>
            <person name="Lopez-Perez M."/>
        </authorList>
    </citation>
    <scope>NUCLEOTIDE SEQUENCE [LARGE SCALE GENOMIC DNA]</scope>
    <source>
        <strain evidence="2">MED-G159</strain>
    </source>
</reference>
<keyword evidence="1" id="KW-0472">Membrane</keyword>
<feature type="transmembrane region" description="Helical" evidence="1">
    <location>
        <begin position="111"/>
        <end position="129"/>
    </location>
</feature>
<accession>A0A520MXI5</accession>
<dbReference type="Proteomes" id="UP000315825">
    <property type="component" value="Unassembled WGS sequence"/>
</dbReference>
<evidence type="ECO:0000256" key="1">
    <source>
        <dbReference type="SAM" id="Phobius"/>
    </source>
</evidence>
<dbReference type="AlphaFoldDB" id="A0A520MXI5"/>
<keyword evidence="1" id="KW-0812">Transmembrane</keyword>
<sequence length="138" mass="16269">MTKLREIFTNLVTIYLFLWCIITAFTPYFGYELFMPFTFQELENTSFNYVRLLILKSGALTTMALFIINFWRHRRPLSAIAPVVVICYSLVFFELLSVVTLQQFTEYETNIYLLIFFITAGGLLHFKNIKNSESIFSR</sequence>
<feature type="transmembrane region" description="Helical" evidence="1">
    <location>
        <begin position="7"/>
        <end position="29"/>
    </location>
</feature>
<evidence type="ECO:0000313" key="3">
    <source>
        <dbReference type="Proteomes" id="UP000315825"/>
    </source>
</evidence>
<evidence type="ECO:0000313" key="2">
    <source>
        <dbReference type="EMBL" id="RZO25896.1"/>
    </source>
</evidence>
<dbReference type="EMBL" id="SHBE01000008">
    <property type="protein sequence ID" value="RZO25896.1"/>
    <property type="molecule type" value="Genomic_DNA"/>
</dbReference>
<proteinExistence type="predicted"/>
<feature type="transmembrane region" description="Helical" evidence="1">
    <location>
        <begin position="77"/>
        <end position="99"/>
    </location>
</feature>
<gene>
    <name evidence="2" type="ORF">EVA92_04065</name>
</gene>
<organism evidence="2 3">
    <name type="scientific">SAR86 cluster bacterium</name>
    <dbReference type="NCBI Taxonomy" id="2030880"/>
    <lineage>
        <taxon>Bacteria</taxon>
        <taxon>Pseudomonadati</taxon>
        <taxon>Pseudomonadota</taxon>
        <taxon>Gammaproteobacteria</taxon>
        <taxon>SAR86 cluster</taxon>
    </lineage>
</organism>
<protein>
    <submittedName>
        <fullName evidence="2">Uncharacterized protein</fullName>
    </submittedName>
</protein>